<dbReference type="PROSITE" id="PS50893">
    <property type="entry name" value="ABC_TRANSPORTER_2"/>
    <property type="match status" value="1"/>
</dbReference>
<dbReference type="Gene3D" id="3.40.50.300">
    <property type="entry name" value="P-loop containing nucleotide triphosphate hydrolases"/>
    <property type="match status" value="1"/>
</dbReference>
<dbReference type="EC" id="3.6.3.-" evidence="6"/>
<dbReference type="InterPro" id="IPR027417">
    <property type="entry name" value="P-loop_NTPase"/>
</dbReference>
<keyword evidence="6" id="KW-0378">Hydrolase</keyword>
<gene>
    <name evidence="7" type="primary">ugpC</name>
    <name evidence="6" type="ORF">FHR90_002503</name>
    <name evidence="7" type="ORF">HUK83_03095</name>
</gene>
<dbReference type="InterPro" id="IPR003439">
    <property type="entry name" value="ABC_transporter-like_ATP-bd"/>
</dbReference>
<dbReference type="InterPro" id="IPR008995">
    <property type="entry name" value="Mo/tungstate-bd_C_term_dom"/>
</dbReference>
<keyword evidence="2" id="KW-0813">Transport</keyword>
<evidence type="ECO:0000259" key="5">
    <source>
        <dbReference type="PROSITE" id="PS50893"/>
    </source>
</evidence>
<dbReference type="GO" id="GO:0055052">
    <property type="term" value="C:ATP-binding cassette (ABC) transporter complex, substrate-binding subunit-containing"/>
    <property type="evidence" value="ECO:0007669"/>
    <property type="project" value="TreeGrafter"/>
</dbReference>
<dbReference type="GO" id="GO:0016887">
    <property type="term" value="F:ATP hydrolysis activity"/>
    <property type="evidence" value="ECO:0007669"/>
    <property type="project" value="InterPro"/>
</dbReference>
<protein>
    <submittedName>
        <fullName evidence="6">Multiple sugar transport system ATP-binding protein</fullName>
        <ecNumber evidence="6">3.6.3.-</ecNumber>
    </submittedName>
    <submittedName>
        <fullName evidence="7">sn-glycerol-3-phosphate ABC transporter ATP-binding protein UgpC</fullName>
    </submittedName>
</protein>
<dbReference type="GO" id="GO:0005524">
    <property type="term" value="F:ATP binding"/>
    <property type="evidence" value="ECO:0007669"/>
    <property type="project" value="UniProtKB-KW"/>
</dbReference>
<reference evidence="6 8" key="2">
    <citation type="submission" date="2020-08" db="EMBL/GenBank/DDBJ databases">
        <title>Genomic Encyclopedia of Type Strains, Phase III (KMG-III): the genomes of soil and plant-associated and newly described type strains.</title>
        <authorList>
            <person name="Whitman W."/>
        </authorList>
    </citation>
    <scope>NUCLEOTIDE SEQUENCE [LARGE SCALE GENOMIC DNA]</scope>
    <source>
        <strain evidence="6 8">CECT 8088</strain>
    </source>
</reference>
<comment type="similarity">
    <text evidence="1">Belongs to the ABC transporter superfamily.</text>
</comment>
<dbReference type="NCBIfam" id="NF008653">
    <property type="entry name" value="PRK11650.1"/>
    <property type="match status" value="1"/>
</dbReference>
<sequence>MATLTLRDIRKSYPGAAAETIKGVSLDVADREFVVFVGPSGCGKSTLLRMIAGLEDISGGELAIDGVRMNETGPAGRGLAMVFQSYALYPHMTVRQNMEFALKLAKLPVVERRAKVEEAARILQLTDYLDRTPRQLSGGQRQRVAIGRAIVRSPKVFLFDEPLSNLDAALRGQMRLELARLHNELAATMIYVTHDQIEAMTLADKIVVLRAGRVEQLGSPLELYRDPANIFVAGFIGAPKMNLHPGRVLDTRPDGVRIALDSGPVLDVAVAGDRLAPGAAITFGARPEDITVAGTAGPDRLSGRVVVVEHLGGQTLVHLETDSGESWLVQTDGSSTIAIGDTVHLGFDGTVSHVFDGQGQAVPRLHRHDPSAEAARIRAVS</sequence>
<evidence type="ECO:0000313" key="9">
    <source>
        <dbReference type="Proteomes" id="UP000565205"/>
    </source>
</evidence>
<dbReference type="InterPro" id="IPR047641">
    <property type="entry name" value="ABC_transpr_MalK/UgpC-like"/>
</dbReference>
<dbReference type="SUPFAM" id="SSF50331">
    <property type="entry name" value="MOP-like"/>
    <property type="match status" value="1"/>
</dbReference>
<dbReference type="AlphaFoldDB" id="A0A839UXW4"/>
<dbReference type="InterPro" id="IPR017871">
    <property type="entry name" value="ABC_transporter-like_CS"/>
</dbReference>
<dbReference type="PANTHER" id="PTHR43875">
    <property type="entry name" value="MALTODEXTRIN IMPORT ATP-BINDING PROTEIN MSMX"/>
    <property type="match status" value="1"/>
</dbReference>
<dbReference type="Proteomes" id="UP000565205">
    <property type="component" value="Unassembled WGS sequence"/>
</dbReference>
<dbReference type="Proteomes" id="UP000557688">
    <property type="component" value="Unassembled WGS sequence"/>
</dbReference>
<evidence type="ECO:0000256" key="3">
    <source>
        <dbReference type="ARBA" id="ARBA00022741"/>
    </source>
</evidence>
<dbReference type="Gene3D" id="2.40.50.140">
    <property type="entry name" value="Nucleic acid-binding proteins"/>
    <property type="match status" value="1"/>
</dbReference>
<organism evidence="6 8">
    <name type="scientific">Endobacter medicaginis</name>
    <dbReference type="NCBI Taxonomy" id="1181271"/>
    <lineage>
        <taxon>Bacteria</taxon>
        <taxon>Pseudomonadati</taxon>
        <taxon>Pseudomonadota</taxon>
        <taxon>Alphaproteobacteria</taxon>
        <taxon>Acetobacterales</taxon>
        <taxon>Acetobacteraceae</taxon>
        <taxon>Endobacter</taxon>
    </lineage>
</organism>
<dbReference type="CDD" id="cd03301">
    <property type="entry name" value="ABC_MalK_N"/>
    <property type="match status" value="1"/>
</dbReference>
<dbReference type="EMBL" id="JACHXV010000010">
    <property type="protein sequence ID" value="MBB3174657.1"/>
    <property type="molecule type" value="Genomic_DNA"/>
</dbReference>
<dbReference type="SMART" id="SM00382">
    <property type="entry name" value="AAA"/>
    <property type="match status" value="1"/>
</dbReference>
<proteinExistence type="inferred from homology"/>
<dbReference type="EMBL" id="JABXXQ010000028">
    <property type="protein sequence ID" value="NVN29326.1"/>
    <property type="molecule type" value="Genomic_DNA"/>
</dbReference>
<keyword evidence="3" id="KW-0547">Nucleotide-binding</keyword>
<evidence type="ECO:0000313" key="6">
    <source>
        <dbReference type="EMBL" id="MBB3174657.1"/>
    </source>
</evidence>
<keyword evidence="8" id="KW-1185">Reference proteome</keyword>
<comment type="caution">
    <text evidence="6">The sequence shown here is derived from an EMBL/GenBank/DDBJ whole genome shotgun (WGS) entry which is preliminary data.</text>
</comment>
<dbReference type="GO" id="GO:0015423">
    <property type="term" value="F:ABC-type maltose transporter activity"/>
    <property type="evidence" value="ECO:0007669"/>
    <property type="project" value="TreeGrafter"/>
</dbReference>
<dbReference type="SUPFAM" id="SSF52540">
    <property type="entry name" value="P-loop containing nucleoside triphosphate hydrolases"/>
    <property type="match status" value="1"/>
</dbReference>
<dbReference type="FunFam" id="3.40.50.300:FF:000042">
    <property type="entry name" value="Maltose/maltodextrin ABC transporter, ATP-binding protein"/>
    <property type="match status" value="1"/>
</dbReference>
<dbReference type="GO" id="GO:1990060">
    <property type="term" value="C:maltose transport complex"/>
    <property type="evidence" value="ECO:0007669"/>
    <property type="project" value="TreeGrafter"/>
</dbReference>
<dbReference type="Gene3D" id="2.40.50.100">
    <property type="match status" value="1"/>
</dbReference>
<evidence type="ECO:0000313" key="8">
    <source>
        <dbReference type="Proteomes" id="UP000557688"/>
    </source>
</evidence>
<dbReference type="RefSeq" id="WP_176622049.1">
    <property type="nucleotide sequence ID" value="NZ_JABXXQ010000028.1"/>
</dbReference>
<dbReference type="Pfam" id="PF08402">
    <property type="entry name" value="TOBE_2"/>
    <property type="match status" value="1"/>
</dbReference>
<dbReference type="PROSITE" id="PS00211">
    <property type="entry name" value="ABC_TRANSPORTER_1"/>
    <property type="match status" value="1"/>
</dbReference>
<dbReference type="InterPro" id="IPR003593">
    <property type="entry name" value="AAA+_ATPase"/>
</dbReference>
<dbReference type="InterPro" id="IPR013611">
    <property type="entry name" value="Transp-assoc_OB_typ2"/>
</dbReference>
<reference evidence="7 9" key="1">
    <citation type="submission" date="2020-06" db="EMBL/GenBank/DDBJ databases">
        <title>Description of novel acetic acid bacteria.</title>
        <authorList>
            <person name="Sombolestani A."/>
        </authorList>
    </citation>
    <scope>NUCLEOTIDE SEQUENCE [LARGE SCALE GENOMIC DNA]</scope>
    <source>
        <strain evidence="7 9">LMG 26838</strain>
    </source>
</reference>
<accession>A0A839UXW4</accession>
<dbReference type="InterPro" id="IPR012340">
    <property type="entry name" value="NA-bd_OB-fold"/>
</dbReference>
<evidence type="ECO:0000256" key="4">
    <source>
        <dbReference type="ARBA" id="ARBA00022840"/>
    </source>
</evidence>
<dbReference type="Pfam" id="PF00005">
    <property type="entry name" value="ABC_tran"/>
    <property type="match status" value="1"/>
</dbReference>
<feature type="domain" description="ABC transporter" evidence="5">
    <location>
        <begin position="4"/>
        <end position="236"/>
    </location>
</feature>
<keyword evidence="6" id="KW-0762">Sugar transport</keyword>
<evidence type="ECO:0000256" key="1">
    <source>
        <dbReference type="ARBA" id="ARBA00005417"/>
    </source>
</evidence>
<dbReference type="PANTHER" id="PTHR43875:SF3">
    <property type="entry name" value="MALTOSE_MALTODEXTRIN IMPORT ATP-BINDING PROTEIN MALK"/>
    <property type="match status" value="1"/>
</dbReference>
<name>A0A839UXW4_9PROT</name>
<evidence type="ECO:0000313" key="7">
    <source>
        <dbReference type="EMBL" id="NVN29326.1"/>
    </source>
</evidence>
<keyword evidence="4 6" id="KW-0067">ATP-binding</keyword>
<dbReference type="InterPro" id="IPR015855">
    <property type="entry name" value="ABC_transpr_MalK-like"/>
</dbReference>
<evidence type="ECO:0000256" key="2">
    <source>
        <dbReference type="ARBA" id="ARBA00022448"/>
    </source>
</evidence>